<evidence type="ECO:0000313" key="2">
    <source>
        <dbReference type="EMBL" id="PWJ87974.1"/>
    </source>
</evidence>
<keyword evidence="1" id="KW-0812">Transmembrane</keyword>
<accession>A0A8E3B2L5</accession>
<name>A0A8E3B2L5_RHILI</name>
<keyword evidence="1" id="KW-1133">Transmembrane helix</keyword>
<feature type="transmembrane region" description="Helical" evidence="1">
    <location>
        <begin position="73"/>
        <end position="97"/>
    </location>
</feature>
<sequence length="102" mass="10972">MTNIWLRYTALILPLLAWALSTQFGQIAPYIDCQRNGQWTAVSCGILLLVSVAGVVISRLLSTGTAKSERFIADAGFLVALAFVFALSLQGAATVLLDPCQR</sequence>
<comment type="caution">
    <text evidence="2">The sequence shown here is derived from an EMBL/GenBank/DDBJ whole genome shotgun (WGS) entry which is preliminary data.</text>
</comment>
<protein>
    <submittedName>
        <fullName evidence="2">Uncharacterized protein</fullName>
    </submittedName>
</protein>
<dbReference type="EMBL" id="QGGH01000013">
    <property type="protein sequence ID" value="PWJ87974.1"/>
    <property type="molecule type" value="Genomic_DNA"/>
</dbReference>
<dbReference type="Proteomes" id="UP000245631">
    <property type="component" value="Unassembled WGS sequence"/>
</dbReference>
<gene>
    <name evidence="2" type="ORF">C8D77_11363</name>
</gene>
<proteinExistence type="predicted"/>
<feature type="transmembrane region" description="Helical" evidence="1">
    <location>
        <begin position="39"/>
        <end position="61"/>
    </location>
</feature>
<organism evidence="2 3">
    <name type="scientific">Rhizobium loti</name>
    <name type="common">Mesorhizobium loti</name>
    <dbReference type="NCBI Taxonomy" id="381"/>
    <lineage>
        <taxon>Bacteria</taxon>
        <taxon>Pseudomonadati</taxon>
        <taxon>Pseudomonadota</taxon>
        <taxon>Alphaproteobacteria</taxon>
        <taxon>Hyphomicrobiales</taxon>
        <taxon>Phyllobacteriaceae</taxon>
        <taxon>Mesorhizobium</taxon>
    </lineage>
</organism>
<reference evidence="2 3" key="1">
    <citation type="submission" date="2018-05" db="EMBL/GenBank/DDBJ databases">
        <title>Genomic Encyclopedia of Type Strains, Phase IV (KMG-IV): sequencing the most valuable type-strain genomes for metagenomic binning, comparative biology and taxonomic classification.</title>
        <authorList>
            <person name="Goeker M."/>
        </authorList>
    </citation>
    <scope>NUCLEOTIDE SEQUENCE [LARGE SCALE GENOMIC DNA]</scope>
    <source>
        <strain evidence="2 3">DSM 2626</strain>
    </source>
</reference>
<evidence type="ECO:0000256" key="1">
    <source>
        <dbReference type="SAM" id="Phobius"/>
    </source>
</evidence>
<keyword evidence="1" id="KW-0472">Membrane</keyword>
<dbReference type="AlphaFoldDB" id="A0A8E3B2L5"/>
<evidence type="ECO:0000313" key="3">
    <source>
        <dbReference type="Proteomes" id="UP000245631"/>
    </source>
</evidence>